<dbReference type="AlphaFoldDB" id="A0A0J9E1M9"/>
<dbReference type="RefSeq" id="WP_049642475.1">
    <property type="nucleotide sequence ID" value="NZ_LFTY01000002.1"/>
</dbReference>
<evidence type="ECO:0000313" key="2">
    <source>
        <dbReference type="Proteomes" id="UP000037178"/>
    </source>
</evidence>
<dbReference type="EMBL" id="LFTY01000002">
    <property type="protein sequence ID" value="KMW56615.1"/>
    <property type="molecule type" value="Genomic_DNA"/>
</dbReference>
<organism evidence="1 2">
    <name type="scientific">Candidatus Rhodobacter oscarellae</name>
    <dbReference type="NCBI Taxonomy" id="1675527"/>
    <lineage>
        <taxon>Bacteria</taxon>
        <taxon>Pseudomonadati</taxon>
        <taxon>Pseudomonadota</taxon>
        <taxon>Alphaproteobacteria</taxon>
        <taxon>Rhodobacterales</taxon>
        <taxon>Rhodobacter group</taxon>
        <taxon>Rhodobacter</taxon>
    </lineage>
</organism>
<evidence type="ECO:0000313" key="1">
    <source>
        <dbReference type="EMBL" id="KMW56615.1"/>
    </source>
</evidence>
<comment type="caution">
    <text evidence="1">The sequence shown here is derived from an EMBL/GenBank/DDBJ whole genome shotgun (WGS) entry which is preliminary data.</text>
</comment>
<keyword evidence="2" id="KW-1185">Reference proteome</keyword>
<sequence>MAVFNGIWVGWSGDFTGIDADTYLIRMTARPDTVLDMSRVTPVALPSANAVMLNVGGMWSGGEQNNWAPFFETYSSGNALQGVLGDAYCGIVLDLETADGEEPSIDFAQLQAFIAHAKSQGYLCFVACFASVVEMDRANLAESEVDALVPLLYNGTWTEAFQTGWEDAYSGSGAPLAAGIAVKDQQHYGFLNQSPPQAGAFVWGIGNGGGDATGAECQALLDTYAPAK</sequence>
<gene>
    <name evidence="1" type="ORF">AIOL_001569</name>
</gene>
<proteinExistence type="predicted"/>
<dbReference type="STRING" id="1675527.AIOL_001569"/>
<protein>
    <submittedName>
        <fullName evidence="1">Uncharacterized protein</fullName>
    </submittedName>
</protein>
<accession>A0A0J9E1M9</accession>
<dbReference type="Proteomes" id="UP000037178">
    <property type="component" value="Unassembled WGS sequence"/>
</dbReference>
<reference evidence="1 2" key="1">
    <citation type="submission" date="2015-06" db="EMBL/GenBank/DDBJ databases">
        <title>Draft genome sequence of an Alphaproteobacteria species associated to the Mediterranean sponge Oscarella lobularis.</title>
        <authorList>
            <person name="Jourda C."/>
            <person name="Santini S."/>
            <person name="Claverie J.-M."/>
        </authorList>
    </citation>
    <scope>NUCLEOTIDE SEQUENCE [LARGE SCALE GENOMIC DNA]</scope>
    <source>
        <strain evidence="1">IGS</strain>
    </source>
</reference>
<dbReference type="PATRIC" id="fig|1675527.3.peg.1663"/>
<name>A0A0J9E1M9_9RHOB</name>